<proteinExistence type="predicted"/>
<keyword evidence="1" id="KW-0378">Hydrolase</keyword>
<evidence type="ECO:0000256" key="1">
    <source>
        <dbReference type="ARBA" id="ARBA00022801"/>
    </source>
</evidence>
<evidence type="ECO:0000259" key="2">
    <source>
        <dbReference type="Pfam" id="PF00271"/>
    </source>
</evidence>
<dbReference type="InterPro" id="IPR001650">
    <property type="entry name" value="Helicase_C-like"/>
</dbReference>
<gene>
    <name evidence="3" type="ORF">AD947_13975</name>
</gene>
<dbReference type="GO" id="GO:0006281">
    <property type="term" value="P:DNA repair"/>
    <property type="evidence" value="ECO:0007669"/>
    <property type="project" value="TreeGrafter"/>
</dbReference>
<name>A0A149TRR0_9PROT</name>
<reference evidence="3 4" key="1">
    <citation type="submission" date="2015-06" db="EMBL/GenBank/DDBJ databases">
        <title>Improved classification and identification of acetic acid bacteria using matrix-assisted laser desorption/ionization time-of-flight mass spectrometry; Gluconobacter nephelii and Gluconobacter uchimurae are later heterotypic synonyms of Gluconobacter japonicus and Gluconobacter oxydans, respectively.</title>
        <authorList>
            <person name="Li L."/>
            <person name="Cleenwerck I."/>
            <person name="De Vuyst L."/>
            <person name="Vandamme P."/>
        </authorList>
    </citation>
    <scope>NUCLEOTIDE SEQUENCE [LARGE SCALE GENOMIC DNA]</scope>
    <source>
        <strain evidence="3 4">LMG 1663</strain>
    </source>
</reference>
<dbReference type="SUPFAM" id="SSF52540">
    <property type="entry name" value="P-loop containing nucleoside triphosphate hydrolases"/>
    <property type="match status" value="1"/>
</dbReference>
<protein>
    <recommendedName>
        <fullName evidence="2">Helicase C-terminal domain-containing protein</fullName>
    </recommendedName>
</protein>
<dbReference type="AlphaFoldDB" id="A0A149TRR0"/>
<evidence type="ECO:0000313" key="4">
    <source>
        <dbReference type="Proteomes" id="UP000075411"/>
    </source>
</evidence>
<dbReference type="Gene3D" id="3.40.50.300">
    <property type="entry name" value="P-loop containing nucleotide triphosphate hydrolases"/>
    <property type="match status" value="1"/>
</dbReference>
<dbReference type="Proteomes" id="UP000075411">
    <property type="component" value="Unassembled WGS sequence"/>
</dbReference>
<dbReference type="GO" id="GO:0031297">
    <property type="term" value="P:replication fork processing"/>
    <property type="evidence" value="ECO:0007669"/>
    <property type="project" value="TreeGrafter"/>
</dbReference>
<organism evidence="3 4">
    <name type="scientific">Acetobacter tropicalis</name>
    <dbReference type="NCBI Taxonomy" id="104102"/>
    <lineage>
        <taxon>Bacteria</taxon>
        <taxon>Pseudomonadati</taxon>
        <taxon>Pseudomonadota</taxon>
        <taxon>Alphaproteobacteria</taxon>
        <taxon>Acetobacterales</taxon>
        <taxon>Acetobacteraceae</taxon>
        <taxon>Acetobacter</taxon>
    </lineage>
</organism>
<sequence>MFQKGKVEIFLGSINAAGEALTLHRADTCVFVELDWVPAAMHQVEDRGHRAGQAAKGYHIITLLAHMPDRQNLDEYVAKVLIEKLANINTILDEKAGIAGRRIEGTDASVRSRVIAALMSEAQRTEVAKNAQVAATRKRALPRQRKQ</sequence>
<dbReference type="Pfam" id="PF00271">
    <property type="entry name" value="Helicase_C"/>
    <property type="match status" value="1"/>
</dbReference>
<evidence type="ECO:0000313" key="3">
    <source>
        <dbReference type="EMBL" id="KXV55868.1"/>
    </source>
</evidence>
<dbReference type="PANTHER" id="PTHR45766:SF6">
    <property type="entry name" value="SWI_SNF-RELATED MATRIX-ASSOCIATED ACTIN-DEPENDENT REGULATOR OF CHROMATIN SUBFAMILY A-LIKE PROTEIN 1"/>
    <property type="match status" value="1"/>
</dbReference>
<dbReference type="PANTHER" id="PTHR45766">
    <property type="entry name" value="DNA ANNEALING HELICASE AND ENDONUCLEASE ZRANB3 FAMILY MEMBER"/>
    <property type="match status" value="1"/>
</dbReference>
<dbReference type="GO" id="GO:0016787">
    <property type="term" value="F:hydrolase activity"/>
    <property type="evidence" value="ECO:0007669"/>
    <property type="project" value="UniProtKB-KW"/>
</dbReference>
<accession>A0A149TRR0</accession>
<feature type="domain" description="Helicase C-terminal" evidence="2">
    <location>
        <begin position="2"/>
        <end position="52"/>
    </location>
</feature>
<dbReference type="EMBL" id="LHZT01000130">
    <property type="protein sequence ID" value="KXV55868.1"/>
    <property type="molecule type" value="Genomic_DNA"/>
</dbReference>
<dbReference type="PATRIC" id="fig|104102.12.peg.666"/>
<dbReference type="InterPro" id="IPR027417">
    <property type="entry name" value="P-loop_NTPase"/>
</dbReference>
<comment type="caution">
    <text evidence="3">The sequence shown here is derived from an EMBL/GenBank/DDBJ whole genome shotgun (WGS) entry which is preliminary data.</text>
</comment>